<evidence type="ECO:0000313" key="3">
    <source>
        <dbReference type="EMBL" id="KYN26976.1"/>
    </source>
</evidence>
<dbReference type="Proteomes" id="UP000078492">
    <property type="component" value="Unassembled WGS sequence"/>
</dbReference>
<accession>A0A195EFN4</accession>
<dbReference type="EMBL" id="KQ978957">
    <property type="protein sequence ID" value="KYN26976.1"/>
    <property type="molecule type" value="Genomic_DNA"/>
</dbReference>
<keyword evidence="1" id="KW-0863">Zinc-finger</keyword>
<dbReference type="SUPFAM" id="SSF57716">
    <property type="entry name" value="Glucocorticoid receptor-like (DNA-binding domain)"/>
    <property type="match status" value="1"/>
</dbReference>
<dbReference type="GO" id="GO:0005634">
    <property type="term" value="C:nucleus"/>
    <property type="evidence" value="ECO:0007669"/>
    <property type="project" value="InterPro"/>
</dbReference>
<organism evidence="3 4">
    <name type="scientific">Trachymyrmex cornetzi</name>
    <dbReference type="NCBI Taxonomy" id="471704"/>
    <lineage>
        <taxon>Eukaryota</taxon>
        <taxon>Metazoa</taxon>
        <taxon>Ecdysozoa</taxon>
        <taxon>Arthropoda</taxon>
        <taxon>Hexapoda</taxon>
        <taxon>Insecta</taxon>
        <taxon>Pterygota</taxon>
        <taxon>Neoptera</taxon>
        <taxon>Endopterygota</taxon>
        <taxon>Hymenoptera</taxon>
        <taxon>Apocrita</taxon>
        <taxon>Aculeata</taxon>
        <taxon>Formicoidea</taxon>
        <taxon>Formicidae</taxon>
        <taxon>Myrmicinae</taxon>
        <taxon>Trachymyrmex</taxon>
    </lineage>
</organism>
<keyword evidence="1" id="KW-0862">Zinc</keyword>
<dbReference type="Gene3D" id="3.40.1800.20">
    <property type="match status" value="1"/>
</dbReference>
<dbReference type="InterPro" id="IPR012934">
    <property type="entry name" value="Znf_AD"/>
</dbReference>
<feature type="binding site" evidence="1">
    <location>
        <position position="53"/>
    </location>
    <ligand>
        <name>Zn(2+)</name>
        <dbReference type="ChEBI" id="CHEBI:29105"/>
    </ligand>
</feature>
<dbReference type="Pfam" id="PF07776">
    <property type="entry name" value="zf-AD"/>
    <property type="match status" value="1"/>
</dbReference>
<sequence length="94" mass="10728">MHLCRICANASGRMISIFEGEGAQHDLINKILKYLPIHVCTVTISDTLPLQLCERCANVLMAWHELNEGCLNAQRKLLEMQDSHLRNKQEVKNI</sequence>
<feature type="binding site" evidence="1">
    <location>
        <position position="56"/>
    </location>
    <ligand>
        <name>Zn(2+)</name>
        <dbReference type="ChEBI" id="CHEBI:29105"/>
    </ligand>
</feature>
<reference evidence="3 4" key="1">
    <citation type="submission" date="2015-09" db="EMBL/GenBank/DDBJ databases">
        <title>Trachymyrmex cornetzi WGS genome.</title>
        <authorList>
            <person name="Nygaard S."/>
            <person name="Hu H."/>
            <person name="Boomsma J."/>
            <person name="Zhang G."/>
        </authorList>
    </citation>
    <scope>NUCLEOTIDE SEQUENCE [LARGE SCALE GENOMIC DNA]</scope>
    <source>
        <strain evidence="3">Tcor2-1</strain>
        <tissue evidence="3">Whole body</tissue>
    </source>
</reference>
<gene>
    <name evidence="3" type="ORF">ALC57_03317</name>
</gene>
<dbReference type="PANTHER" id="PTHR39942">
    <property type="entry name" value="BCDNA.LD26519-RELATED"/>
    <property type="match status" value="1"/>
</dbReference>
<evidence type="ECO:0000259" key="2">
    <source>
        <dbReference type="PROSITE" id="PS51915"/>
    </source>
</evidence>
<evidence type="ECO:0000313" key="4">
    <source>
        <dbReference type="Proteomes" id="UP000078492"/>
    </source>
</evidence>
<dbReference type="PROSITE" id="PS51915">
    <property type="entry name" value="ZAD"/>
    <property type="match status" value="1"/>
</dbReference>
<dbReference type="AlphaFoldDB" id="A0A195EFN4"/>
<protein>
    <recommendedName>
        <fullName evidence="2">ZAD domain-containing protein</fullName>
    </recommendedName>
</protein>
<keyword evidence="1" id="KW-0479">Metal-binding</keyword>
<dbReference type="GO" id="GO:0008270">
    <property type="term" value="F:zinc ion binding"/>
    <property type="evidence" value="ECO:0007669"/>
    <property type="project" value="UniProtKB-UniRule"/>
</dbReference>
<feature type="domain" description="ZAD" evidence="2">
    <location>
        <begin position="2"/>
        <end position="80"/>
    </location>
</feature>
<feature type="binding site" evidence="1">
    <location>
        <position position="7"/>
    </location>
    <ligand>
        <name>Zn(2+)</name>
        <dbReference type="ChEBI" id="CHEBI:29105"/>
    </ligand>
</feature>
<dbReference type="SMART" id="SM00868">
    <property type="entry name" value="zf-AD"/>
    <property type="match status" value="1"/>
</dbReference>
<dbReference type="PANTHER" id="PTHR39942:SF1">
    <property type="entry name" value="BCDNA.LD26519-RELATED"/>
    <property type="match status" value="1"/>
</dbReference>
<evidence type="ECO:0000256" key="1">
    <source>
        <dbReference type="PROSITE-ProRule" id="PRU01263"/>
    </source>
</evidence>
<name>A0A195EFN4_9HYME</name>
<keyword evidence="4" id="KW-1185">Reference proteome</keyword>
<feature type="binding site" evidence="1">
    <location>
        <position position="4"/>
    </location>
    <ligand>
        <name>Zn(2+)</name>
        <dbReference type="ChEBI" id="CHEBI:29105"/>
    </ligand>
</feature>
<proteinExistence type="predicted"/>